<keyword evidence="2" id="KW-1133">Transmembrane helix</keyword>
<organism evidence="3 4">
    <name type="scientific">Anaerobium acetethylicum</name>
    <dbReference type="NCBI Taxonomy" id="1619234"/>
    <lineage>
        <taxon>Bacteria</taxon>
        <taxon>Bacillati</taxon>
        <taxon>Bacillota</taxon>
        <taxon>Clostridia</taxon>
        <taxon>Lachnospirales</taxon>
        <taxon>Lachnospiraceae</taxon>
        <taxon>Anaerobium</taxon>
    </lineage>
</organism>
<reference evidence="3 4" key="1">
    <citation type="submission" date="2016-09" db="EMBL/GenBank/DDBJ databases">
        <authorList>
            <person name="Capua I."/>
            <person name="De Benedictis P."/>
            <person name="Joannis T."/>
            <person name="Lombin L.H."/>
            <person name="Cattoli G."/>
        </authorList>
    </citation>
    <scope>NUCLEOTIDE SEQUENCE [LARGE SCALE GENOMIC DNA]</scope>
    <source>
        <strain evidence="3 4">GluBS11</strain>
    </source>
</reference>
<dbReference type="STRING" id="1619234.SAMN05421730_100326"/>
<protein>
    <recommendedName>
        <fullName evidence="5">YceG-like family protein</fullName>
    </recommendedName>
</protein>
<accession>A0A1D3TQJ7</accession>
<evidence type="ECO:0000313" key="4">
    <source>
        <dbReference type="Proteomes" id="UP000199315"/>
    </source>
</evidence>
<proteinExistence type="predicted"/>
<dbReference type="EMBL" id="FMKA01000003">
    <property type="protein sequence ID" value="SCP95897.1"/>
    <property type="molecule type" value="Genomic_DNA"/>
</dbReference>
<dbReference type="AlphaFoldDB" id="A0A1D3TQJ7"/>
<evidence type="ECO:0008006" key="5">
    <source>
        <dbReference type="Google" id="ProtNLM"/>
    </source>
</evidence>
<keyword evidence="2" id="KW-0812">Transmembrane</keyword>
<feature type="transmembrane region" description="Helical" evidence="2">
    <location>
        <begin position="6"/>
        <end position="27"/>
    </location>
</feature>
<dbReference type="OrthoDB" id="9792479at2"/>
<gene>
    <name evidence="3" type="ORF">SAMN05421730_100326</name>
</gene>
<name>A0A1D3TQJ7_9FIRM</name>
<dbReference type="Proteomes" id="UP000199315">
    <property type="component" value="Unassembled WGS sequence"/>
</dbReference>
<feature type="region of interest" description="Disordered" evidence="1">
    <location>
        <begin position="63"/>
        <end position="117"/>
    </location>
</feature>
<keyword evidence="2" id="KW-0472">Membrane</keyword>
<evidence type="ECO:0000313" key="3">
    <source>
        <dbReference type="EMBL" id="SCP95897.1"/>
    </source>
</evidence>
<dbReference type="RefSeq" id="WP_091230638.1">
    <property type="nucleotide sequence ID" value="NZ_FMKA01000003.1"/>
</dbReference>
<evidence type="ECO:0000256" key="2">
    <source>
        <dbReference type="SAM" id="Phobius"/>
    </source>
</evidence>
<keyword evidence="4" id="KW-1185">Reference proteome</keyword>
<sequence length="187" mass="19864">MKSSHYVRGLGTGIIIAAAVLSIAFSFRDQTMSNKEIMEKAEALGMVREENVLFLKAEGKAEDEEKGTLETAGNQAAEMVQEEEASDQAATLPPAEESAEEGDLSSAEISGGRTEPYGASDVAITITPGMCSEDIADLLEAAGLVGKSENFISYLEKCGYQNSIQTGDYVFGSDSTYEEIAETISGH</sequence>
<dbReference type="Gene3D" id="3.30.1490.480">
    <property type="entry name" value="Endolytic murein transglycosylase"/>
    <property type="match status" value="1"/>
</dbReference>
<evidence type="ECO:0000256" key="1">
    <source>
        <dbReference type="SAM" id="MobiDB-lite"/>
    </source>
</evidence>